<evidence type="ECO:0000313" key="1">
    <source>
        <dbReference type="EMBL" id="KAK8765667.1"/>
    </source>
</evidence>
<gene>
    <name evidence="1" type="ORF">V5799_031724</name>
</gene>
<proteinExistence type="predicted"/>
<dbReference type="Proteomes" id="UP001321473">
    <property type="component" value="Unassembled WGS sequence"/>
</dbReference>
<reference evidence="1 2" key="1">
    <citation type="journal article" date="2023" name="Arcadia Sci">
        <title>De novo assembly of a long-read Amblyomma americanum tick genome.</title>
        <authorList>
            <person name="Chou S."/>
            <person name="Poskanzer K.E."/>
            <person name="Rollins M."/>
            <person name="Thuy-Boun P.S."/>
        </authorList>
    </citation>
    <scope>NUCLEOTIDE SEQUENCE [LARGE SCALE GENOMIC DNA]</scope>
    <source>
        <strain evidence="1">F_SG_1</strain>
        <tissue evidence="1">Salivary glands</tissue>
    </source>
</reference>
<keyword evidence="2" id="KW-1185">Reference proteome</keyword>
<protein>
    <submittedName>
        <fullName evidence="1">Uncharacterized protein</fullName>
    </submittedName>
</protein>
<name>A0AAQ4DT77_AMBAM</name>
<evidence type="ECO:0000313" key="2">
    <source>
        <dbReference type="Proteomes" id="UP001321473"/>
    </source>
</evidence>
<sequence>MTQDVICPNKQQNIVVVSTPRRENANRYSAAGSLTINGMAHETSACETGPHGTVKAVIRGVPMTDTIQEINDYIFQEYNPTAMHANRIGKTTTVVIAFDGDNVPNYIREATCWSSVRCIARRSICATSVAAYVTG</sequence>
<accession>A0AAQ4DT77</accession>
<dbReference type="EMBL" id="JARKHS020027142">
    <property type="protein sequence ID" value="KAK8765667.1"/>
    <property type="molecule type" value="Genomic_DNA"/>
</dbReference>
<dbReference type="AlphaFoldDB" id="A0AAQ4DT77"/>
<comment type="caution">
    <text evidence="1">The sequence shown here is derived from an EMBL/GenBank/DDBJ whole genome shotgun (WGS) entry which is preliminary data.</text>
</comment>
<organism evidence="1 2">
    <name type="scientific">Amblyomma americanum</name>
    <name type="common">Lone star tick</name>
    <dbReference type="NCBI Taxonomy" id="6943"/>
    <lineage>
        <taxon>Eukaryota</taxon>
        <taxon>Metazoa</taxon>
        <taxon>Ecdysozoa</taxon>
        <taxon>Arthropoda</taxon>
        <taxon>Chelicerata</taxon>
        <taxon>Arachnida</taxon>
        <taxon>Acari</taxon>
        <taxon>Parasitiformes</taxon>
        <taxon>Ixodida</taxon>
        <taxon>Ixodoidea</taxon>
        <taxon>Ixodidae</taxon>
        <taxon>Amblyomminae</taxon>
        <taxon>Amblyomma</taxon>
    </lineage>
</organism>